<evidence type="ECO:0000256" key="2">
    <source>
        <dbReference type="ARBA" id="ARBA00022771"/>
    </source>
</evidence>
<feature type="domain" description="RanBP2-type" evidence="7">
    <location>
        <begin position="397"/>
        <end position="426"/>
    </location>
</feature>
<proteinExistence type="predicted"/>
<dbReference type="Gene3D" id="2.30.30.380">
    <property type="entry name" value="Zn-finger domain of Sec23/24"/>
    <property type="match status" value="1"/>
</dbReference>
<comment type="caution">
    <text evidence="8">The sequence shown here is derived from an EMBL/GenBank/DDBJ whole genome shotgun (WGS) entry which is preliminary data.</text>
</comment>
<dbReference type="AlphaFoldDB" id="A0A8J2RK84"/>
<dbReference type="Pfam" id="PF00641">
    <property type="entry name" value="Zn_ribbon_RanBP"/>
    <property type="match status" value="1"/>
</dbReference>
<name>A0A8J2RK84_9CRUS</name>
<evidence type="ECO:0000256" key="4">
    <source>
        <dbReference type="PROSITE-ProRule" id="PRU00322"/>
    </source>
</evidence>
<dbReference type="Gene3D" id="1.10.8.10">
    <property type="entry name" value="DNA helicase RuvA subunit, C-terminal domain"/>
    <property type="match status" value="1"/>
</dbReference>
<dbReference type="PROSITE" id="PS50199">
    <property type="entry name" value="ZF_RANBP2_2"/>
    <property type="match status" value="1"/>
</dbReference>
<sequence length="523" mass="57655">MDHTELTQFALKQLFYQVKQGFPEVPDAVVNDCIRKAGYNRRTAEALLQKEAPKYGRFPLVKKMPQGPPKSLSAGNSPLDGGCKPLGACLTPTKVPPPLPATPPVAAVVTSGPSPPIYTSPLYRPDIDLSLPPPDLTGGRGNQSSSQVQVFCDQPRSSTSVNVILQPNTDSASYVTYSSASTDHHRGLHSQLKITISPQGGTFSAVQRSNLNSPWHYGLVPVPNSGSMNCLNQQQQQPSMSSVSLPDQAEHIKEQCVRRESLRRSLDEDRHRLTSLRQKVERLQEELTKEKQLLDINNLPRREAIQQQQQQPAVRFPHHPLQRQQAVVDLEHLRGEVRNLEVDCQRMYQELFIRQNDNNRNPPSTPSTPHSAAGTPTFHNGTTPPPLVSTVTEEEDESEGWNCSRCTFQNHPALSKCEECDSPRPLPGQPCNSPSSPQSIVSSSTQQGDLLLSVSDAKTNHNSTTTCSSHNDDDDDNNNNVVGCLFQWTQQLELASRGDGRPQLYTVQSQAGKHSHPRPSPSA</sequence>
<feature type="compositionally biased region" description="Low complexity" evidence="6">
    <location>
        <begin position="367"/>
        <end position="377"/>
    </location>
</feature>
<dbReference type="InterPro" id="IPR001876">
    <property type="entry name" value="Znf_RanBP2"/>
</dbReference>
<feature type="region of interest" description="Disordered" evidence="6">
    <location>
        <begin position="497"/>
        <end position="523"/>
    </location>
</feature>
<dbReference type="Proteomes" id="UP000789390">
    <property type="component" value="Unassembled WGS sequence"/>
</dbReference>
<dbReference type="InterPro" id="IPR036443">
    <property type="entry name" value="Znf_RanBP2_sf"/>
</dbReference>
<dbReference type="PANTHER" id="PTHR46253:SF1">
    <property type="entry name" value="TAB2"/>
    <property type="match status" value="1"/>
</dbReference>
<dbReference type="PANTHER" id="PTHR46253">
    <property type="entry name" value="TGF-BETA-ACTIVATED KINASE 1 AND MAP3K7-BINDING PROTEIN TAB"/>
    <property type="match status" value="1"/>
</dbReference>
<dbReference type="GO" id="GO:0008270">
    <property type="term" value="F:zinc ion binding"/>
    <property type="evidence" value="ECO:0007669"/>
    <property type="project" value="UniProtKB-KW"/>
</dbReference>
<dbReference type="SUPFAM" id="SSF90209">
    <property type="entry name" value="Ran binding protein zinc finger-like"/>
    <property type="match status" value="1"/>
</dbReference>
<evidence type="ECO:0000256" key="6">
    <source>
        <dbReference type="SAM" id="MobiDB-lite"/>
    </source>
</evidence>
<keyword evidence="1" id="KW-0479">Metal-binding</keyword>
<organism evidence="8 9">
    <name type="scientific">Daphnia galeata</name>
    <dbReference type="NCBI Taxonomy" id="27404"/>
    <lineage>
        <taxon>Eukaryota</taxon>
        <taxon>Metazoa</taxon>
        <taxon>Ecdysozoa</taxon>
        <taxon>Arthropoda</taxon>
        <taxon>Crustacea</taxon>
        <taxon>Branchiopoda</taxon>
        <taxon>Diplostraca</taxon>
        <taxon>Cladocera</taxon>
        <taxon>Anomopoda</taxon>
        <taxon>Daphniidae</taxon>
        <taxon>Daphnia</taxon>
    </lineage>
</organism>
<dbReference type="OrthoDB" id="6367910at2759"/>
<evidence type="ECO:0000256" key="5">
    <source>
        <dbReference type="SAM" id="Coils"/>
    </source>
</evidence>
<feature type="region of interest" description="Disordered" evidence="6">
    <location>
        <begin position="417"/>
        <end position="446"/>
    </location>
</feature>
<keyword evidence="5" id="KW-0175">Coiled coil</keyword>
<feature type="region of interest" description="Disordered" evidence="6">
    <location>
        <begin position="354"/>
        <end position="395"/>
    </location>
</feature>
<evidence type="ECO:0000313" key="8">
    <source>
        <dbReference type="EMBL" id="CAH0104750.1"/>
    </source>
</evidence>
<keyword evidence="9" id="KW-1185">Reference proteome</keyword>
<evidence type="ECO:0000259" key="7">
    <source>
        <dbReference type="PROSITE" id="PS50199"/>
    </source>
</evidence>
<gene>
    <name evidence="8" type="ORF">DGAL_LOCUS7667</name>
</gene>
<keyword evidence="3" id="KW-0862">Zinc</keyword>
<feature type="coiled-coil region" evidence="5">
    <location>
        <begin position="259"/>
        <end position="297"/>
    </location>
</feature>
<dbReference type="SMART" id="SM00547">
    <property type="entry name" value="ZnF_RBZ"/>
    <property type="match status" value="1"/>
</dbReference>
<dbReference type="EMBL" id="CAKKLH010000154">
    <property type="protein sequence ID" value="CAH0104750.1"/>
    <property type="molecule type" value="Genomic_DNA"/>
</dbReference>
<reference evidence="8" key="1">
    <citation type="submission" date="2021-11" db="EMBL/GenBank/DDBJ databases">
        <authorList>
            <person name="Schell T."/>
        </authorList>
    </citation>
    <scope>NUCLEOTIDE SEQUENCE</scope>
    <source>
        <strain evidence="8">M5</strain>
    </source>
</reference>
<evidence type="ECO:0000256" key="1">
    <source>
        <dbReference type="ARBA" id="ARBA00022723"/>
    </source>
</evidence>
<feature type="compositionally biased region" description="Low complexity" evidence="6">
    <location>
        <begin position="433"/>
        <end position="446"/>
    </location>
</feature>
<feature type="coiled-coil region" evidence="5">
    <location>
        <begin position="323"/>
        <end position="350"/>
    </location>
</feature>
<protein>
    <recommendedName>
        <fullName evidence="7">RanBP2-type domain-containing protein</fullName>
    </recommendedName>
</protein>
<evidence type="ECO:0000313" key="9">
    <source>
        <dbReference type="Proteomes" id="UP000789390"/>
    </source>
</evidence>
<accession>A0A8J2RK84</accession>
<dbReference type="PROSITE" id="PS01358">
    <property type="entry name" value="ZF_RANBP2_1"/>
    <property type="match status" value="1"/>
</dbReference>
<evidence type="ECO:0000256" key="3">
    <source>
        <dbReference type="ARBA" id="ARBA00022833"/>
    </source>
</evidence>
<keyword evidence="2 4" id="KW-0863">Zinc-finger</keyword>